<organism evidence="1 2">
    <name type="scientific">Quillaja saponaria</name>
    <name type="common">Soap bark tree</name>
    <dbReference type="NCBI Taxonomy" id="32244"/>
    <lineage>
        <taxon>Eukaryota</taxon>
        <taxon>Viridiplantae</taxon>
        <taxon>Streptophyta</taxon>
        <taxon>Embryophyta</taxon>
        <taxon>Tracheophyta</taxon>
        <taxon>Spermatophyta</taxon>
        <taxon>Magnoliopsida</taxon>
        <taxon>eudicotyledons</taxon>
        <taxon>Gunneridae</taxon>
        <taxon>Pentapetalae</taxon>
        <taxon>rosids</taxon>
        <taxon>fabids</taxon>
        <taxon>Fabales</taxon>
        <taxon>Quillajaceae</taxon>
        <taxon>Quillaja</taxon>
    </lineage>
</organism>
<evidence type="ECO:0000313" key="2">
    <source>
        <dbReference type="Proteomes" id="UP001163823"/>
    </source>
</evidence>
<evidence type="ECO:0000313" key="1">
    <source>
        <dbReference type="EMBL" id="KAJ7962626.1"/>
    </source>
</evidence>
<dbReference type="EMBL" id="JARAOO010000007">
    <property type="protein sequence ID" value="KAJ7962626.1"/>
    <property type="molecule type" value="Genomic_DNA"/>
</dbReference>
<accession>A0AAD7LSI7</accession>
<dbReference type="KEGG" id="qsa:O6P43_017827"/>
<protein>
    <submittedName>
        <fullName evidence="1">Retrotransposon gag protein</fullName>
    </submittedName>
</protein>
<gene>
    <name evidence="1" type="ORF">O6P43_017827</name>
</gene>
<reference evidence="1" key="1">
    <citation type="journal article" date="2023" name="Science">
        <title>Elucidation of the pathway for biosynthesis of saponin adjuvants from the soapbark tree.</title>
        <authorList>
            <person name="Reed J."/>
            <person name="Orme A."/>
            <person name="El-Demerdash A."/>
            <person name="Owen C."/>
            <person name="Martin L.B.B."/>
            <person name="Misra R.C."/>
            <person name="Kikuchi S."/>
            <person name="Rejzek M."/>
            <person name="Martin A.C."/>
            <person name="Harkess A."/>
            <person name="Leebens-Mack J."/>
            <person name="Louveau T."/>
            <person name="Stephenson M.J."/>
            <person name="Osbourn A."/>
        </authorList>
    </citation>
    <scope>NUCLEOTIDE SEQUENCE</scope>
    <source>
        <strain evidence="1">S10</strain>
    </source>
</reference>
<comment type="caution">
    <text evidence="1">The sequence shown here is derived from an EMBL/GenBank/DDBJ whole genome shotgun (WGS) entry which is preliminary data.</text>
</comment>
<dbReference type="AlphaFoldDB" id="A0AAD7LSI7"/>
<name>A0AAD7LSI7_QUISA</name>
<sequence>MRAMETEGSGREYHLMKCAAQVEFPKFDGEDLRNWVFRSQEFFEVDQTLEEMKVRVAAMHFGDRAFEWYQGFLEERGMHRPS</sequence>
<keyword evidence="2" id="KW-1185">Reference proteome</keyword>
<dbReference type="Proteomes" id="UP001163823">
    <property type="component" value="Chromosome 7"/>
</dbReference>
<proteinExistence type="predicted"/>